<reference evidence="2" key="2">
    <citation type="journal article" date="2024" name="Int. J. Syst. Evol. Microbiol.">
        <title>Roseobacter fucihabitans sp. nov., isolated from the brown alga Fucus spiralis.</title>
        <authorList>
            <person name="Hahnke S."/>
            <person name="Berger M."/>
            <person name="Schlingloff A."/>
            <person name="Athale I."/>
            <person name="Wolf J."/>
            <person name="Neumann-Schaal M."/>
            <person name="Adenaya A."/>
            <person name="Poehlein A."/>
            <person name="Daniel R."/>
            <person name="Petersen J."/>
            <person name="Brinkhoff T."/>
        </authorList>
    </citation>
    <scope>NUCLEOTIDE SEQUENCE</scope>
    <source>
        <strain evidence="2">B14</strain>
    </source>
</reference>
<evidence type="ECO:0000313" key="3">
    <source>
        <dbReference type="EMBL" id="WVX48353.1"/>
    </source>
</evidence>
<dbReference type="EMBL" id="CP143423">
    <property type="protein sequence ID" value="WVX48317.1"/>
    <property type="molecule type" value="Genomic_DNA"/>
</dbReference>
<organism evidence="7 9">
    <name type="scientific">Roseobacter fucihabitans</name>
    <dbReference type="NCBI Taxonomy" id="1537242"/>
    <lineage>
        <taxon>Bacteria</taxon>
        <taxon>Pseudomonadati</taxon>
        <taxon>Pseudomonadota</taxon>
        <taxon>Alphaproteobacteria</taxon>
        <taxon>Rhodobacterales</taxon>
        <taxon>Roseobacteraceae</taxon>
        <taxon>Roseobacter</taxon>
    </lineage>
</organism>
<dbReference type="EMBL" id="CP143423">
    <property type="protein sequence ID" value="WVX48353.1"/>
    <property type="molecule type" value="Genomic_DNA"/>
</dbReference>
<dbReference type="EMBL" id="CP143423">
    <property type="protein sequence ID" value="WVX49316.1"/>
    <property type="molecule type" value="Genomic_DNA"/>
</dbReference>
<protein>
    <submittedName>
        <fullName evidence="7">Uncharacterized protein</fullName>
    </submittedName>
</protein>
<reference evidence="7 9" key="3">
    <citation type="submission" date="2024-01" db="EMBL/GenBank/DDBJ databases">
        <title>Roseobacter fucihabitans sp. nov., isolated from the brown alga Fucus spiralis.</title>
        <authorList>
            <person name="Hahnke S."/>
            <person name="Berger M."/>
            <person name="Schlingloff A."/>
            <person name="Athale I."/>
            <person name="Neumann-Schaal M."/>
            <person name="Adenaya A."/>
            <person name="Poehlein A."/>
            <person name="Daniel R."/>
            <person name="Pertersen J."/>
            <person name="Brinkhoff T."/>
        </authorList>
    </citation>
    <scope>NUCLEOTIDE SEQUENCE [LARGE SCALE GENOMIC DNA]</scope>
    <source>
        <strain evidence="7 9">B14</strain>
        <plasmid evidence="7 9">pROLI81</plasmid>
    </source>
</reference>
<dbReference type="EMBL" id="CP143426">
    <property type="protein sequence ID" value="WVX51635.1"/>
    <property type="molecule type" value="Genomic_DNA"/>
</dbReference>
<evidence type="ECO:0000256" key="1">
    <source>
        <dbReference type="SAM" id="MobiDB-lite"/>
    </source>
</evidence>
<reference evidence="7 9" key="1">
    <citation type="submission" date="2015-07" db="EMBL/GenBank/DDBJ databases">
        <authorList>
            <person name="Voget S."/>
            <person name="Dogs M."/>
            <person name="Brinkhoff T.H."/>
            <person name="Daniel R."/>
        </authorList>
    </citation>
    <scope>NUCLEOTIDE SEQUENCE</scope>
    <source>
        <strain evidence="7 9">B14</strain>
        <plasmid evidence="7 9">pROLI81</plasmid>
    </source>
</reference>
<accession>A0ABZ2BZN9</accession>
<evidence type="ECO:0000313" key="7">
    <source>
        <dbReference type="EMBL" id="WVX51635.1"/>
    </source>
</evidence>
<dbReference type="EMBL" id="CP143426">
    <property type="protein sequence ID" value="WVX51685.1"/>
    <property type="molecule type" value="Genomic_DNA"/>
</dbReference>
<proteinExistence type="predicted"/>
<dbReference type="EMBL" id="CP143423">
    <property type="protein sequence ID" value="WVX49164.1"/>
    <property type="molecule type" value="Genomic_DNA"/>
</dbReference>
<keyword evidence="9" id="KW-1185">Reference proteome</keyword>
<gene>
    <name evidence="2" type="ORF">ROLI_013970</name>
    <name evidence="3" type="ORF">ROLI_014330</name>
    <name evidence="4" type="ORF">ROLI_022480</name>
    <name evidence="5" type="ORF">ROLI_022510</name>
    <name evidence="6" type="ORF">ROLI_024070</name>
    <name evidence="7" type="ORF">ROLI_047370</name>
    <name evidence="8" type="ORF">ROLI_047870</name>
</gene>
<dbReference type="Proteomes" id="UP001318682">
    <property type="component" value="Chromosome"/>
</dbReference>
<evidence type="ECO:0000313" key="8">
    <source>
        <dbReference type="EMBL" id="WVX51685.1"/>
    </source>
</evidence>
<dbReference type="Proteomes" id="UP001318682">
    <property type="component" value="Plasmid pROLI81"/>
</dbReference>
<keyword evidence="7" id="KW-0614">Plasmid</keyword>
<geneLocation type="plasmid" evidence="7 9">
    <name>pROLI81</name>
</geneLocation>
<feature type="compositionally biased region" description="Basic and acidic residues" evidence="1">
    <location>
        <begin position="41"/>
        <end position="58"/>
    </location>
</feature>
<sequence length="84" mass="9013">MTGRTSSIKDHSPNCIAFWAGIGLGEGKLMASNAPKLVPSHSEKDAQGHQSMRNDAKQFHLAASSAEPDWRFPHSARPDPTASS</sequence>
<feature type="region of interest" description="Disordered" evidence="1">
    <location>
        <begin position="34"/>
        <end position="84"/>
    </location>
</feature>
<dbReference type="EMBL" id="CP143423">
    <property type="protein sequence ID" value="WVX49161.1"/>
    <property type="molecule type" value="Genomic_DNA"/>
</dbReference>
<evidence type="ECO:0000313" key="2">
    <source>
        <dbReference type="EMBL" id="WVX48317.1"/>
    </source>
</evidence>
<evidence type="ECO:0000313" key="5">
    <source>
        <dbReference type="EMBL" id="WVX49164.1"/>
    </source>
</evidence>
<evidence type="ECO:0000313" key="6">
    <source>
        <dbReference type="EMBL" id="WVX49316.1"/>
    </source>
</evidence>
<evidence type="ECO:0000313" key="9">
    <source>
        <dbReference type="Proteomes" id="UP001318682"/>
    </source>
</evidence>
<evidence type="ECO:0000313" key="4">
    <source>
        <dbReference type="EMBL" id="WVX49161.1"/>
    </source>
</evidence>
<name>A0ABZ2BZN9_9RHOB</name>